<protein>
    <submittedName>
        <fullName evidence="1">Uncharacterized protein</fullName>
    </submittedName>
</protein>
<evidence type="ECO:0000313" key="2">
    <source>
        <dbReference type="Proteomes" id="UP000823775"/>
    </source>
</evidence>
<proteinExistence type="predicted"/>
<keyword evidence="2" id="KW-1185">Reference proteome</keyword>
<name>A0ABS8RPK7_DATST</name>
<evidence type="ECO:0000313" key="1">
    <source>
        <dbReference type="EMBL" id="MCD7448537.1"/>
    </source>
</evidence>
<reference evidence="1 2" key="1">
    <citation type="journal article" date="2021" name="BMC Genomics">
        <title>Datura genome reveals duplications of psychoactive alkaloid biosynthetic genes and high mutation rate following tissue culture.</title>
        <authorList>
            <person name="Rajewski A."/>
            <person name="Carter-House D."/>
            <person name="Stajich J."/>
            <person name="Litt A."/>
        </authorList>
    </citation>
    <scope>NUCLEOTIDE SEQUENCE [LARGE SCALE GENOMIC DNA]</scope>
    <source>
        <strain evidence="1">AR-01</strain>
    </source>
</reference>
<dbReference type="Proteomes" id="UP000823775">
    <property type="component" value="Unassembled WGS sequence"/>
</dbReference>
<sequence>MKSWSVGKGGLNRYWGQVGPYLIEILNWNAYLYLRYTSDHWFDPHSVDGLSLGHPLLMYSRLDRRLNCGRRIQIGVRRFIRRSNNHVPRSSTCLYQGVAILISGSAIR</sequence>
<accession>A0ABS8RPK7</accession>
<comment type="caution">
    <text evidence="1">The sequence shown here is derived from an EMBL/GenBank/DDBJ whole genome shotgun (WGS) entry which is preliminary data.</text>
</comment>
<dbReference type="EMBL" id="JACEIK010000066">
    <property type="protein sequence ID" value="MCD7448537.1"/>
    <property type="molecule type" value="Genomic_DNA"/>
</dbReference>
<organism evidence="1 2">
    <name type="scientific">Datura stramonium</name>
    <name type="common">Jimsonweed</name>
    <name type="synonym">Common thornapple</name>
    <dbReference type="NCBI Taxonomy" id="4076"/>
    <lineage>
        <taxon>Eukaryota</taxon>
        <taxon>Viridiplantae</taxon>
        <taxon>Streptophyta</taxon>
        <taxon>Embryophyta</taxon>
        <taxon>Tracheophyta</taxon>
        <taxon>Spermatophyta</taxon>
        <taxon>Magnoliopsida</taxon>
        <taxon>eudicotyledons</taxon>
        <taxon>Gunneridae</taxon>
        <taxon>Pentapetalae</taxon>
        <taxon>asterids</taxon>
        <taxon>lamiids</taxon>
        <taxon>Solanales</taxon>
        <taxon>Solanaceae</taxon>
        <taxon>Solanoideae</taxon>
        <taxon>Datureae</taxon>
        <taxon>Datura</taxon>
    </lineage>
</organism>
<gene>
    <name evidence="1" type="ORF">HAX54_043812</name>
</gene>